<evidence type="ECO:0000313" key="1">
    <source>
        <dbReference type="EMBL" id="MDS0293889.1"/>
    </source>
</evidence>
<organism evidence="1 2">
    <name type="scientific">Halogeometricum luteum</name>
    <dbReference type="NCBI Taxonomy" id="2950537"/>
    <lineage>
        <taxon>Archaea</taxon>
        <taxon>Methanobacteriati</taxon>
        <taxon>Methanobacteriota</taxon>
        <taxon>Stenosarchaea group</taxon>
        <taxon>Halobacteria</taxon>
        <taxon>Halobacteriales</taxon>
        <taxon>Haloferacaceae</taxon>
        <taxon>Halogeometricum</taxon>
    </lineage>
</organism>
<keyword evidence="2" id="KW-1185">Reference proteome</keyword>
<accession>A0ABU2G0W4</accession>
<dbReference type="Proteomes" id="UP001254813">
    <property type="component" value="Unassembled WGS sequence"/>
</dbReference>
<comment type="caution">
    <text evidence="1">The sequence shown here is derived from an EMBL/GenBank/DDBJ whole genome shotgun (WGS) entry which is preliminary data.</text>
</comment>
<dbReference type="Gene3D" id="1.10.10.2910">
    <property type="match status" value="1"/>
</dbReference>
<gene>
    <name evidence="1" type="ORF">NDI79_06855</name>
</gene>
<protein>
    <submittedName>
        <fullName evidence="1">Hvo_1808 family surface protein</fullName>
    </submittedName>
</protein>
<dbReference type="InterPro" id="IPR047792">
    <property type="entry name" value="Hvo_1808-like"/>
</dbReference>
<dbReference type="EMBL" id="JAMQOQ010000002">
    <property type="protein sequence ID" value="MDS0293889.1"/>
    <property type="molecule type" value="Genomic_DNA"/>
</dbReference>
<sequence>MNDSQPALAPVALAVLLVASGCAAPVADPSALPPSWSWPDDPPTDRIGWEAGYWYNESIDVDQSDGLNESEREAFVARTMARVEHIRELEFRQSVPVDVVTREQYRSESGVFRSDPDPWREQVYEAAFLVGENESVADVLNQLYGGAIAGYYTPSDDRIVVVSDGETPTMSRATLAHELVHALQDQHFGFASTPPTHDGRIAENGLSEGDANYVEALYAERCSAEWDCVPTPDTEAGGGSDFDFGVYLTIYAPYSEGPEFVHALRERGGWDAVNAAYDDAPTTSEQILHPEAYPDEGPADVTVRDRSSAAWSRFDRDRPTDRLGEVFLYTAFWDTGAVDRTSLRRQVGRYSRYNYTSNATAGWGGDELVPYRSGDGEFGYVWATEWDTERDAREFRTGYAESLLVGSLNATRVEPDVYVVEDGPFADAFRVRRSGTRVTIVNAPTVGRLDGVHADS</sequence>
<evidence type="ECO:0000313" key="2">
    <source>
        <dbReference type="Proteomes" id="UP001254813"/>
    </source>
</evidence>
<reference evidence="1 2" key="1">
    <citation type="submission" date="2022-06" db="EMBL/GenBank/DDBJ databases">
        <title>Halogeometricum sp. a new haloarchaeum isolate from saline soil.</title>
        <authorList>
            <person name="Strakova D."/>
            <person name="Galisteo C."/>
            <person name="Sanchez-Porro C."/>
            <person name="Ventosa A."/>
        </authorList>
    </citation>
    <scope>NUCLEOTIDE SEQUENCE [LARGE SCALE GENOMIC DNA]</scope>
    <source>
        <strain evidence="2">S3BR25-2</strain>
    </source>
</reference>
<proteinExistence type="predicted"/>
<dbReference type="NCBIfam" id="NF038145">
    <property type="entry name" value="Hvo_1808_fam"/>
    <property type="match status" value="1"/>
</dbReference>
<name>A0ABU2G0W4_9EURY</name>
<dbReference type="RefSeq" id="WP_310927744.1">
    <property type="nucleotide sequence ID" value="NZ_JAMQOQ010000002.1"/>
</dbReference>